<comment type="caution">
    <text evidence="1">The sequence shown here is derived from an EMBL/GenBank/DDBJ whole genome shotgun (WGS) entry which is preliminary data.</text>
</comment>
<dbReference type="AlphaFoldDB" id="A0A7C5EM79"/>
<sequence length="230" mass="26743">MAKILEQPAANPFWFHECFLMSMPLGKKVVNLRELLEGLREVDESVLFYHLIQSRLLLGQPAVEYPNDFALWAAHALQDTKLAEILSSFDPFEYQNLGQVRQAMVDLLEEYLWDLPFVPWARPGFEFHFCEASVVVMHSLIAARTLKEFCGALTQVGLDSIYYHFFEARWRLGELKTDDFSFWIETNFGLPELVRAIREIDVYFYSLKEVRDTLTGLIHQYLGELCDHPG</sequence>
<reference evidence="1" key="1">
    <citation type="journal article" date="2020" name="mSystems">
        <title>Genome- and Community-Level Interaction Insights into Carbon Utilization and Element Cycling Functions of Hydrothermarchaeota in Hydrothermal Sediment.</title>
        <authorList>
            <person name="Zhou Z."/>
            <person name="Liu Y."/>
            <person name="Xu W."/>
            <person name="Pan J."/>
            <person name="Luo Z.H."/>
            <person name="Li M."/>
        </authorList>
    </citation>
    <scope>NUCLEOTIDE SEQUENCE [LARGE SCALE GENOMIC DNA]</scope>
    <source>
        <strain evidence="1">SpSt-853</strain>
    </source>
</reference>
<evidence type="ECO:0000313" key="1">
    <source>
        <dbReference type="EMBL" id="HGZ10842.1"/>
    </source>
</evidence>
<organism evidence="1">
    <name type="scientific">Desulfobacca acetoxidans</name>
    <dbReference type="NCBI Taxonomy" id="60893"/>
    <lineage>
        <taxon>Bacteria</taxon>
        <taxon>Pseudomonadati</taxon>
        <taxon>Thermodesulfobacteriota</taxon>
        <taxon>Desulfobaccia</taxon>
        <taxon>Desulfobaccales</taxon>
        <taxon>Desulfobaccaceae</taxon>
        <taxon>Desulfobacca</taxon>
    </lineage>
</organism>
<gene>
    <name evidence="1" type="ORF">ENW48_01325</name>
</gene>
<dbReference type="Pfam" id="PF19027">
    <property type="entry name" value="DUF5752"/>
    <property type="match status" value="1"/>
</dbReference>
<accession>A0A7C5EM79</accession>
<dbReference type="EMBL" id="DTKJ01000014">
    <property type="protein sequence ID" value="HGZ10842.1"/>
    <property type="molecule type" value="Genomic_DNA"/>
</dbReference>
<protein>
    <submittedName>
        <fullName evidence="1">Uncharacterized protein</fullName>
    </submittedName>
</protein>
<name>A0A7C5EM79_9BACT</name>
<proteinExistence type="predicted"/>
<dbReference type="InterPro" id="IPR044036">
    <property type="entry name" value="DUF5752"/>
</dbReference>